<dbReference type="AlphaFoldDB" id="H2XVF5"/>
<dbReference type="HOGENOM" id="CLU_3105622_0_0_1"/>
<dbReference type="InParanoid" id="H2XVF5"/>
<proteinExistence type="predicted"/>
<evidence type="ECO:0000313" key="1">
    <source>
        <dbReference type="Ensembl" id="ENSCINP00000033639.1"/>
    </source>
</evidence>
<accession>H2XVF5</accession>
<reference evidence="1" key="4">
    <citation type="submission" date="2025-09" db="UniProtKB">
        <authorList>
            <consortium name="Ensembl"/>
        </authorList>
    </citation>
    <scope>IDENTIFICATION</scope>
</reference>
<reference evidence="1" key="2">
    <citation type="journal article" date="2008" name="Genome Biol.">
        <title>Improved genome assembly and evidence-based global gene model set for the chordate Ciona intestinalis: new insight into intron and operon populations.</title>
        <authorList>
            <person name="Satou Y."/>
            <person name="Mineta K."/>
            <person name="Ogasawara M."/>
            <person name="Sasakura Y."/>
            <person name="Shoguchi E."/>
            <person name="Ueno K."/>
            <person name="Yamada L."/>
            <person name="Matsumoto J."/>
            <person name="Wasserscheid J."/>
            <person name="Dewar K."/>
            <person name="Wiley G.B."/>
            <person name="Macmil S.L."/>
            <person name="Roe B.A."/>
            <person name="Zeller R.W."/>
            <person name="Hastings K.E."/>
            <person name="Lemaire P."/>
            <person name="Lindquist E."/>
            <person name="Endo T."/>
            <person name="Hotta K."/>
            <person name="Inaba K."/>
        </authorList>
    </citation>
    <scope>NUCLEOTIDE SEQUENCE [LARGE SCALE GENOMIC DNA]</scope>
    <source>
        <strain evidence="1">wild type</strain>
    </source>
</reference>
<reference evidence="1" key="3">
    <citation type="submission" date="2025-08" db="UniProtKB">
        <authorList>
            <consortium name="Ensembl"/>
        </authorList>
    </citation>
    <scope>IDENTIFICATION</scope>
</reference>
<sequence length="51" mass="5562">MDLSLARLLCTMLRTFCPDSLLRLTAAIATSHIPSNQSPVRSVSTQVQFLG</sequence>
<evidence type="ECO:0000313" key="2">
    <source>
        <dbReference type="Proteomes" id="UP000008144"/>
    </source>
</evidence>
<protein>
    <submittedName>
        <fullName evidence="1">Uncharacterized protein</fullName>
    </submittedName>
</protein>
<organism evidence="1 2">
    <name type="scientific">Ciona intestinalis</name>
    <name type="common">Transparent sea squirt</name>
    <name type="synonym">Ascidia intestinalis</name>
    <dbReference type="NCBI Taxonomy" id="7719"/>
    <lineage>
        <taxon>Eukaryota</taxon>
        <taxon>Metazoa</taxon>
        <taxon>Chordata</taxon>
        <taxon>Tunicata</taxon>
        <taxon>Ascidiacea</taxon>
        <taxon>Phlebobranchia</taxon>
        <taxon>Cionidae</taxon>
        <taxon>Ciona</taxon>
    </lineage>
</organism>
<reference evidence="2" key="1">
    <citation type="journal article" date="2002" name="Science">
        <title>The draft genome of Ciona intestinalis: insights into chordate and vertebrate origins.</title>
        <authorList>
            <person name="Dehal P."/>
            <person name="Satou Y."/>
            <person name="Campbell R.K."/>
            <person name="Chapman J."/>
            <person name="Degnan B."/>
            <person name="De Tomaso A."/>
            <person name="Davidson B."/>
            <person name="Di Gregorio A."/>
            <person name="Gelpke M."/>
            <person name="Goodstein D.M."/>
            <person name="Harafuji N."/>
            <person name="Hastings K.E."/>
            <person name="Ho I."/>
            <person name="Hotta K."/>
            <person name="Huang W."/>
            <person name="Kawashima T."/>
            <person name="Lemaire P."/>
            <person name="Martinez D."/>
            <person name="Meinertzhagen I.A."/>
            <person name="Necula S."/>
            <person name="Nonaka M."/>
            <person name="Putnam N."/>
            <person name="Rash S."/>
            <person name="Saiga H."/>
            <person name="Satake M."/>
            <person name="Terry A."/>
            <person name="Yamada L."/>
            <person name="Wang H.G."/>
            <person name="Awazu S."/>
            <person name="Azumi K."/>
            <person name="Boore J."/>
            <person name="Branno M."/>
            <person name="Chin-Bow S."/>
            <person name="DeSantis R."/>
            <person name="Doyle S."/>
            <person name="Francino P."/>
            <person name="Keys D.N."/>
            <person name="Haga S."/>
            <person name="Hayashi H."/>
            <person name="Hino K."/>
            <person name="Imai K.S."/>
            <person name="Inaba K."/>
            <person name="Kano S."/>
            <person name="Kobayashi K."/>
            <person name="Kobayashi M."/>
            <person name="Lee B.I."/>
            <person name="Makabe K.W."/>
            <person name="Manohar C."/>
            <person name="Matassi G."/>
            <person name="Medina M."/>
            <person name="Mochizuki Y."/>
            <person name="Mount S."/>
            <person name="Morishita T."/>
            <person name="Miura S."/>
            <person name="Nakayama A."/>
            <person name="Nishizaka S."/>
            <person name="Nomoto H."/>
            <person name="Ohta F."/>
            <person name="Oishi K."/>
            <person name="Rigoutsos I."/>
            <person name="Sano M."/>
            <person name="Sasaki A."/>
            <person name="Sasakura Y."/>
            <person name="Shoguchi E."/>
            <person name="Shin-i T."/>
            <person name="Spagnuolo A."/>
            <person name="Stainier D."/>
            <person name="Suzuki M.M."/>
            <person name="Tassy O."/>
            <person name="Takatori N."/>
            <person name="Tokuoka M."/>
            <person name="Yagi K."/>
            <person name="Yoshizaki F."/>
            <person name="Wada S."/>
            <person name="Zhang C."/>
            <person name="Hyatt P.D."/>
            <person name="Larimer F."/>
            <person name="Detter C."/>
            <person name="Doggett N."/>
            <person name="Glavina T."/>
            <person name="Hawkins T."/>
            <person name="Richardson P."/>
            <person name="Lucas S."/>
            <person name="Kohara Y."/>
            <person name="Levine M."/>
            <person name="Satoh N."/>
            <person name="Rokhsar D.S."/>
        </authorList>
    </citation>
    <scope>NUCLEOTIDE SEQUENCE [LARGE SCALE GENOMIC DNA]</scope>
</reference>
<dbReference type="EMBL" id="EAAA01001467">
    <property type="status" value="NOT_ANNOTATED_CDS"/>
    <property type="molecule type" value="Genomic_DNA"/>
</dbReference>
<dbReference type="Proteomes" id="UP000008144">
    <property type="component" value="Chromosome 2"/>
</dbReference>
<dbReference type="Ensembl" id="ENSCINT00000036353.1">
    <property type="protein sequence ID" value="ENSCINP00000033639.1"/>
    <property type="gene ID" value="ENSCING00000019993.1"/>
</dbReference>
<name>H2XVF5_CIOIN</name>
<keyword evidence="2" id="KW-1185">Reference proteome</keyword>